<dbReference type="PATRIC" id="fig|1179773.3.peg.4701"/>
<keyword evidence="1 5" id="KW-0489">Methyltransferase</keyword>
<evidence type="ECO:0008006" key="8">
    <source>
        <dbReference type="Google" id="ProtNLM"/>
    </source>
</evidence>
<name>K0K0U4_SACES</name>
<dbReference type="HOGENOM" id="CLU_2318435_0_0_11"/>
<dbReference type="GO" id="GO:0003723">
    <property type="term" value="F:RNA binding"/>
    <property type="evidence" value="ECO:0007669"/>
    <property type="project" value="UniProtKB-UniRule"/>
</dbReference>
<dbReference type="AlphaFoldDB" id="K0K0U4"/>
<evidence type="ECO:0000256" key="5">
    <source>
        <dbReference type="PROSITE-ProRule" id="PRU01026"/>
    </source>
</evidence>
<accession>K0K0U4</accession>
<dbReference type="KEGG" id="sesp:BN6_46920"/>
<feature type="binding site" evidence="5">
    <location>
        <position position="61"/>
    </location>
    <ligand>
        <name>S-adenosyl-L-methionine</name>
        <dbReference type="ChEBI" id="CHEBI:59789"/>
    </ligand>
</feature>
<dbReference type="PROSITE" id="PS01131">
    <property type="entry name" value="RRNA_A_DIMETH"/>
    <property type="match status" value="1"/>
</dbReference>
<dbReference type="Proteomes" id="UP000006281">
    <property type="component" value="Chromosome"/>
</dbReference>
<feature type="binding site" evidence="5">
    <location>
        <position position="16"/>
    </location>
    <ligand>
        <name>S-adenosyl-L-methionine</name>
        <dbReference type="ChEBI" id="CHEBI:59789"/>
    </ligand>
</feature>
<evidence type="ECO:0000313" key="7">
    <source>
        <dbReference type="Proteomes" id="UP000006281"/>
    </source>
</evidence>
<keyword evidence="4 5" id="KW-0694">RNA-binding</keyword>
<comment type="caution">
    <text evidence="5">Lacks conserved residue(s) required for the propagation of feature annotation.</text>
</comment>
<comment type="similarity">
    <text evidence="5">Belongs to the class I-like SAM-binding methyltransferase superfamily. rRNA adenine N(6)-methyltransferase family.</text>
</comment>
<proteinExistence type="inferred from homology"/>
<dbReference type="SUPFAM" id="SSF53335">
    <property type="entry name" value="S-adenosyl-L-methionine-dependent methyltransferases"/>
    <property type="match status" value="1"/>
</dbReference>
<dbReference type="InterPro" id="IPR020596">
    <property type="entry name" value="rRNA_Ade_Mease_Trfase_CS"/>
</dbReference>
<dbReference type="InterPro" id="IPR029063">
    <property type="entry name" value="SAM-dependent_MTases_sf"/>
</dbReference>
<dbReference type="PROSITE" id="PS51689">
    <property type="entry name" value="SAM_RNA_A_N6_MT"/>
    <property type="match status" value="1"/>
</dbReference>
<dbReference type="eggNOG" id="COG0030">
    <property type="taxonomic scope" value="Bacteria"/>
</dbReference>
<dbReference type="STRING" id="1179773.BN6_46920"/>
<evidence type="ECO:0000256" key="2">
    <source>
        <dbReference type="ARBA" id="ARBA00022679"/>
    </source>
</evidence>
<dbReference type="EMBL" id="HE804045">
    <property type="protein sequence ID" value="CCH31971.1"/>
    <property type="molecule type" value="Genomic_DNA"/>
</dbReference>
<evidence type="ECO:0000256" key="1">
    <source>
        <dbReference type="ARBA" id="ARBA00022603"/>
    </source>
</evidence>
<keyword evidence="3 5" id="KW-0949">S-adenosyl-L-methionine</keyword>
<dbReference type="Gene3D" id="3.40.50.150">
    <property type="entry name" value="Vaccinia Virus protein VP39"/>
    <property type="match status" value="1"/>
</dbReference>
<feature type="binding site" evidence="5">
    <location>
        <position position="40"/>
    </location>
    <ligand>
        <name>S-adenosyl-L-methionine</name>
        <dbReference type="ChEBI" id="CHEBI:59789"/>
    </ligand>
</feature>
<evidence type="ECO:0000313" key="6">
    <source>
        <dbReference type="EMBL" id="CCH31971.1"/>
    </source>
</evidence>
<gene>
    <name evidence="6" type="ordered locus">BN6_46920</name>
</gene>
<reference evidence="6 7" key="1">
    <citation type="journal article" date="2012" name="BMC Genomics">
        <title>Complete genome sequence of Saccharothrix espanaensis DSM 44229T and comparison to the other completely sequenced Pseudonocardiaceae.</title>
        <authorList>
            <person name="Strobel T."/>
            <person name="Al-Dilaimi A."/>
            <person name="Blom J."/>
            <person name="Gessner A."/>
            <person name="Kalinowski J."/>
            <person name="Luzhetska M."/>
            <person name="Puhler A."/>
            <person name="Szczepanowski R."/>
            <person name="Bechthold A."/>
            <person name="Ruckert C."/>
        </authorList>
    </citation>
    <scope>NUCLEOTIDE SEQUENCE [LARGE SCALE GENOMIC DNA]</scope>
    <source>
        <strain evidence="7">ATCC 51144 / DSM 44229 / JCM 9112 / NBRC 15066 / NRRL 15764</strain>
    </source>
</reference>
<protein>
    <recommendedName>
        <fullName evidence="8">Ribosomal RNA adenine methylase transferase N-terminal domain-containing protein</fullName>
    </recommendedName>
</protein>
<keyword evidence="2 5" id="KW-0808">Transferase</keyword>
<sequence length="99" mass="10703">MRTPHPGRRELGQNFLIDHDVIGTIVDLVAATGGPIVEIGAGDGALTRPLHRLGRPLTAVEVDRRRAARLARLVGPGPTPCCWCSRRWRAAGPVWAARP</sequence>
<organism evidence="6 7">
    <name type="scientific">Saccharothrix espanaensis (strain ATCC 51144 / DSM 44229 / JCM 9112 / NBRC 15066 / NRRL 15764)</name>
    <dbReference type="NCBI Taxonomy" id="1179773"/>
    <lineage>
        <taxon>Bacteria</taxon>
        <taxon>Bacillati</taxon>
        <taxon>Actinomycetota</taxon>
        <taxon>Actinomycetes</taxon>
        <taxon>Pseudonocardiales</taxon>
        <taxon>Pseudonocardiaceae</taxon>
        <taxon>Saccharothrix</taxon>
    </lineage>
</organism>
<dbReference type="InterPro" id="IPR001737">
    <property type="entry name" value="KsgA/Erm"/>
</dbReference>
<dbReference type="GO" id="GO:0000179">
    <property type="term" value="F:rRNA (adenine-N6,N6-)-dimethyltransferase activity"/>
    <property type="evidence" value="ECO:0007669"/>
    <property type="project" value="UniProtKB-UniRule"/>
</dbReference>
<evidence type="ECO:0000256" key="4">
    <source>
        <dbReference type="ARBA" id="ARBA00022884"/>
    </source>
</evidence>
<keyword evidence="7" id="KW-1185">Reference proteome</keyword>
<dbReference type="Pfam" id="PF00398">
    <property type="entry name" value="RrnaAD"/>
    <property type="match status" value="1"/>
</dbReference>
<evidence type="ECO:0000256" key="3">
    <source>
        <dbReference type="ARBA" id="ARBA00022691"/>
    </source>
</evidence>
<feature type="binding site" evidence="5">
    <location>
        <position position="14"/>
    </location>
    <ligand>
        <name>S-adenosyl-L-methionine</name>
        <dbReference type="ChEBI" id="CHEBI:59789"/>
    </ligand>
</feature>